<dbReference type="PROSITE" id="PS51064">
    <property type="entry name" value="IRS_PTB"/>
    <property type="match status" value="1"/>
</dbReference>
<feature type="region of interest" description="Disordered" evidence="2">
    <location>
        <begin position="441"/>
        <end position="461"/>
    </location>
</feature>
<dbReference type="GO" id="GO:0007169">
    <property type="term" value="P:cell surface receptor protein tyrosine kinase signaling pathway"/>
    <property type="evidence" value="ECO:0000318"/>
    <property type="project" value="GO_Central"/>
</dbReference>
<organism evidence="4 5">
    <name type="scientific">Strongylocentrotus purpuratus</name>
    <name type="common">Purple sea urchin</name>
    <dbReference type="NCBI Taxonomy" id="7668"/>
    <lineage>
        <taxon>Eukaryota</taxon>
        <taxon>Metazoa</taxon>
        <taxon>Echinodermata</taxon>
        <taxon>Eleutherozoa</taxon>
        <taxon>Echinozoa</taxon>
        <taxon>Echinoidea</taxon>
        <taxon>Euechinoidea</taxon>
        <taxon>Echinacea</taxon>
        <taxon>Camarodonta</taxon>
        <taxon>Echinidea</taxon>
        <taxon>Strongylocentrotidae</taxon>
        <taxon>Strongylocentrotus</taxon>
    </lineage>
</organism>
<feature type="domain" description="IRS-type PTB" evidence="3">
    <location>
        <begin position="152"/>
        <end position="256"/>
    </location>
</feature>
<dbReference type="InterPro" id="IPR002404">
    <property type="entry name" value="IRS_PTB"/>
</dbReference>
<evidence type="ECO:0000256" key="1">
    <source>
        <dbReference type="ARBA" id="ARBA00022553"/>
    </source>
</evidence>
<dbReference type="GeneID" id="588196"/>
<feature type="compositionally biased region" description="Polar residues" evidence="2">
    <location>
        <begin position="389"/>
        <end position="400"/>
    </location>
</feature>
<feature type="region of interest" description="Disordered" evidence="2">
    <location>
        <begin position="527"/>
        <end position="591"/>
    </location>
</feature>
<dbReference type="InterPro" id="IPR011993">
    <property type="entry name" value="PH-like_dom_sf"/>
</dbReference>
<dbReference type="RefSeq" id="XP_011682818.2">
    <property type="nucleotide sequence ID" value="XM_011684516.2"/>
</dbReference>
<dbReference type="InterPro" id="IPR037751">
    <property type="entry name" value="Dok1/2/3_PTB"/>
</dbReference>
<dbReference type="AlphaFoldDB" id="A0A7M7HR42"/>
<dbReference type="SMART" id="SM00310">
    <property type="entry name" value="PTBI"/>
    <property type="match status" value="1"/>
</dbReference>
<feature type="region of interest" description="Disordered" evidence="2">
    <location>
        <begin position="296"/>
        <end position="426"/>
    </location>
</feature>
<dbReference type="Proteomes" id="UP000007110">
    <property type="component" value="Unassembled WGS sequence"/>
</dbReference>
<dbReference type="PANTHER" id="PTHR21258">
    <property type="entry name" value="DOCKING PROTEIN RELATED"/>
    <property type="match status" value="1"/>
</dbReference>
<dbReference type="SUPFAM" id="SSF50729">
    <property type="entry name" value="PH domain-like"/>
    <property type="match status" value="2"/>
</dbReference>
<dbReference type="EnsemblMetazoa" id="XM_011684516">
    <property type="protein sequence ID" value="XP_011682818"/>
    <property type="gene ID" value="LOC588196"/>
</dbReference>
<evidence type="ECO:0000259" key="3">
    <source>
        <dbReference type="PROSITE" id="PS51064"/>
    </source>
</evidence>
<dbReference type="CDD" id="cd01203">
    <property type="entry name" value="PTB_DOK1_DOK2_DOK3"/>
    <property type="match status" value="1"/>
</dbReference>
<dbReference type="PANTHER" id="PTHR21258:SF62">
    <property type="entry name" value="INSULIN RECEPTOR SUBSTRATE 1"/>
    <property type="match status" value="1"/>
</dbReference>
<reference evidence="4" key="2">
    <citation type="submission" date="2021-01" db="UniProtKB">
        <authorList>
            <consortium name="EnsemblMetazoa"/>
        </authorList>
    </citation>
    <scope>IDENTIFICATION</scope>
</reference>
<reference evidence="5" key="1">
    <citation type="submission" date="2015-02" db="EMBL/GenBank/DDBJ databases">
        <title>Genome sequencing for Strongylocentrotus purpuratus.</title>
        <authorList>
            <person name="Murali S."/>
            <person name="Liu Y."/>
            <person name="Vee V."/>
            <person name="English A."/>
            <person name="Wang M."/>
            <person name="Skinner E."/>
            <person name="Han Y."/>
            <person name="Muzny D.M."/>
            <person name="Worley K.C."/>
            <person name="Gibbs R.A."/>
        </authorList>
    </citation>
    <scope>NUCLEOTIDE SEQUENCE</scope>
</reference>
<dbReference type="InParanoid" id="A0A7M7HR42"/>
<dbReference type="KEGG" id="spu:588196"/>
<dbReference type="OMA" id="YAWPYRY"/>
<keyword evidence="5" id="KW-1185">Reference proteome</keyword>
<dbReference type="OrthoDB" id="6020914at2759"/>
<evidence type="ECO:0000313" key="4">
    <source>
        <dbReference type="EnsemblMetazoa" id="XP_011682818"/>
    </source>
</evidence>
<protein>
    <recommendedName>
        <fullName evidence="3">IRS-type PTB domain-containing protein</fullName>
    </recommendedName>
</protein>
<dbReference type="SMART" id="SM01244">
    <property type="entry name" value="IRS"/>
    <property type="match status" value="1"/>
</dbReference>
<dbReference type="Gene3D" id="2.30.29.30">
    <property type="entry name" value="Pleckstrin-homology domain (PH domain)/Phosphotyrosine-binding domain (PTB)"/>
    <property type="match status" value="2"/>
</dbReference>
<proteinExistence type="predicted"/>
<evidence type="ECO:0000313" key="5">
    <source>
        <dbReference type="Proteomes" id="UP000007110"/>
    </source>
</evidence>
<dbReference type="GO" id="GO:0005737">
    <property type="term" value="C:cytoplasm"/>
    <property type="evidence" value="ECO:0000318"/>
    <property type="project" value="GO_Central"/>
</dbReference>
<keyword evidence="1" id="KW-0597">Phosphoprotein</keyword>
<accession>A0A7M7HR42</accession>
<feature type="region of interest" description="Disordered" evidence="2">
    <location>
        <begin position="256"/>
        <end position="276"/>
    </location>
</feature>
<dbReference type="InterPro" id="IPR050996">
    <property type="entry name" value="Docking_Protein_DOK"/>
</dbReference>
<feature type="compositionally biased region" description="Pro residues" evidence="2">
    <location>
        <begin position="261"/>
        <end position="273"/>
    </location>
</feature>
<evidence type="ECO:0000256" key="2">
    <source>
        <dbReference type="SAM" id="MobiDB-lite"/>
    </source>
</evidence>
<dbReference type="GO" id="GO:0007265">
    <property type="term" value="P:Ras protein signal transduction"/>
    <property type="evidence" value="ECO:0000318"/>
    <property type="project" value="GO_Central"/>
</dbReference>
<sequence length="602" mass="64756">MDGTLWRYQKVSIGLKKWVKNTAKIAKPTSQVKYGVLTLVDKDKKVQIKLNDTCRIESMPAGYKNKDHTFEVTCMEDKVHLLAGDNADILLQWLAKMHDAAGLRHDHLFGDGGGDGGGGAVGVGGGGGKSDNTGRLEGDAELQDNLLYDSCDNKSFPVAIKSNPFTDSLNLRGSYALQLDSMKLSLIEPSTGKNLFSWPYRYLRRYGREKTSFSMEVGRRCTSGEGLIRFNVQDGNEVFHAIQSYVSAMTGRNFSTSSIPTTPPTAPQGPPSFTPVSTELKTAKVSTGIKAQGVKVLPLPRDRTHSAGSHGIALKKPASRPPFSNRGAQSVDDISKSEPLDECYSSVSDEAVDRSKKLPSPTTRRAPPTDFEPEQHYDVATEPAPKQWPQLNRRQTSDGKSNGVKPVPKSRVPYSSGEKSSSKRDTLNSELAAVFLDESEDPGLYSSLDQPPGAVGSTAADAQQVYSEAADHGHIYDHLARQKVGNSTAAPRLPLPNAKPAVAPKTAPAVAAKAVPQEDDYMLYDHLDRGQTGSTQPGSSPVGGVPEDAYDTLSLDAPSGGSPGDTGYLVSSYPPSTVPEESEYAEANDANFGYDENLYEVA</sequence>
<dbReference type="Pfam" id="PF02174">
    <property type="entry name" value="IRS"/>
    <property type="match status" value="1"/>
</dbReference>
<name>A0A7M7HR42_STRPU</name>